<dbReference type="GO" id="GO:0006979">
    <property type="term" value="P:response to oxidative stress"/>
    <property type="evidence" value="ECO:0007669"/>
    <property type="project" value="TreeGrafter"/>
</dbReference>
<dbReference type="AlphaFoldDB" id="A0A9J6CGS2"/>
<evidence type="ECO:0000256" key="6">
    <source>
        <dbReference type="ARBA" id="ARBA00023228"/>
    </source>
</evidence>
<evidence type="ECO:0000256" key="9">
    <source>
        <dbReference type="ARBA" id="ARBA00042134"/>
    </source>
</evidence>
<organism evidence="11 12">
    <name type="scientific">Polypedilum vanderplanki</name>
    <name type="common">Sleeping chironomid midge</name>
    <dbReference type="NCBI Taxonomy" id="319348"/>
    <lineage>
        <taxon>Eukaryota</taxon>
        <taxon>Metazoa</taxon>
        <taxon>Ecdysozoa</taxon>
        <taxon>Arthropoda</taxon>
        <taxon>Hexapoda</taxon>
        <taxon>Insecta</taxon>
        <taxon>Pterygota</taxon>
        <taxon>Neoptera</taxon>
        <taxon>Endopterygota</taxon>
        <taxon>Diptera</taxon>
        <taxon>Nematocera</taxon>
        <taxon>Chironomoidea</taxon>
        <taxon>Chironomidae</taxon>
        <taxon>Chironominae</taxon>
        <taxon>Polypedilum</taxon>
        <taxon>Polypedilum</taxon>
    </lineage>
</organism>
<dbReference type="SMART" id="SM00584">
    <property type="entry name" value="TLDc"/>
    <property type="match status" value="1"/>
</dbReference>
<proteinExistence type="predicted"/>
<feature type="domain" description="TLDc" evidence="10">
    <location>
        <begin position="252"/>
        <end position="419"/>
    </location>
</feature>
<evidence type="ECO:0000256" key="4">
    <source>
        <dbReference type="ARBA" id="ARBA00022490"/>
    </source>
</evidence>
<evidence type="ECO:0000256" key="2">
    <source>
        <dbReference type="ARBA" id="ARBA00004371"/>
    </source>
</evidence>
<sequence length="471" mass="53956">MGNSSQKLAEKCSLLNKNEVPVVASSFKLVSKNSDRIKEDELKKFWLSQIDPRLSQYITNFLFGPLGNRNPVVEFQRFAELYVYCVRGTIDERITVLMASLGQDDTQETCEIAYPLIKEYVEAVVSSYMRALRLESGPQYKSWEQRGFRVVKDCIQKLAESLAYDVVQQGTQKVTRADAERWLHKNPVFLRMLEHVFLHLYHYRAIKNPNEDKREKEDGGSGQGSGKVKAFCLEESLLPTCENIHYMPDYPTIIDISQIIFINSQLPAEYQSKWRFLFSSQIHGESFSTLLGRIMDQGATVLLVEDTNGYIFGGFATDSWALSPNFVGDDQAFLFTLRPRMRCFSATNYNNHYQYLNLHQQTMPNGLGMGGQFGYWGLWLDSEYGIGECSETCTTYKNYIQLAATKNFKIRNIEVWGVGDKPKKEDEDEGISGSILDRDQEAKAILKIAGRDLHSDGYREVDLEHMTEHEK</sequence>
<keyword evidence="6" id="KW-0458">Lysosome</keyword>
<name>A0A9J6CGS2_POLVA</name>
<accession>A0A9J6CGS2</accession>
<dbReference type="PROSITE" id="PS51886">
    <property type="entry name" value="TLDC"/>
    <property type="match status" value="1"/>
</dbReference>
<dbReference type="Pfam" id="PF07534">
    <property type="entry name" value="TLD"/>
    <property type="match status" value="1"/>
</dbReference>
<evidence type="ECO:0000256" key="8">
    <source>
        <dbReference type="ARBA" id="ARBA00041780"/>
    </source>
</evidence>
<keyword evidence="5" id="KW-0472">Membrane</keyword>
<dbReference type="PANTHER" id="PTHR23354">
    <property type="entry name" value="NUCLEOLAR PROTEIN 7/ESTROGEN RECEPTOR COACTIVATOR-RELATED"/>
    <property type="match status" value="1"/>
</dbReference>
<keyword evidence="4" id="KW-0963">Cytoplasm</keyword>
<reference evidence="11" key="1">
    <citation type="submission" date="2021-03" db="EMBL/GenBank/DDBJ databases">
        <title>Chromosome level genome of the anhydrobiotic midge Polypedilum vanderplanki.</title>
        <authorList>
            <person name="Yoshida Y."/>
            <person name="Kikawada T."/>
            <person name="Gusev O."/>
        </authorList>
    </citation>
    <scope>NUCLEOTIDE SEQUENCE</scope>
    <source>
        <strain evidence="11">NIAS01</strain>
        <tissue evidence="11">Whole body or cell culture</tissue>
    </source>
</reference>
<gene>
    <name evidence="11" type="ORF">PVAND_010545</name>
</gene>
<dbReference type="GO" id="GO:0005764">
    <property type="term" value="C:lysosome"/>
    <property type="evidence" value="ECO:0007669"/>
    <property type="project" value="UniProtKB-SubCell"/>
</dbReference>
<evidence type="ECO:0000256" key="7">
    <source>
        <dbReference type="ARBA" id="ARBA00039594"/>
    </source>
</evidence>
<dbReference type="GO" id="GO:0005634">
    <property type="term" value="C:nucleus"/>
    <property type="evidence" value="ECO:0007669"/>
    <property type="project" value="TreeGrafter"/>
</dbReference>
<protein>
    <recommendedName>
        <fullName evidence="7">MTOR-associated protein MEAK7</fullName>
    </recommendedName>
    <alternativeName>
        <fullName evidence="9">TBC/LysM-associated domain-containing protein 1</fullName>
    </alternativeName>
    <alternativeName>
        <fullName evidence="8">TLD domain-containing protein 1</fullName>
    </alternativeName>
</protein>
<evidence type="ECO:0000313" key="11">
    <source>
        <dbReference type="EMBL" id="KAG5681079.1"/>
    </source>
</evidence>
<dbReference type="EMBL" id="JADBJN010000001">
    <property type="protein sequence ID" value="KAG5681079.1"/>
    <property type="molecule type" value="Genomic_DNA"/>
</dbReference>
<comment type="caution">
    <text evidence="11">The sequence shown here is derived from an EMBL/GenBank/DDBJ whole genome shotgun (WGS) entry which is preliminary data.</text>
</comment>
<dbReference type="Proteomes" id="UP001107558">
    <property type="component" value="Chromosome 1"/>
</dbReference>
<dbReference type="InterPro" id="IPR006571">
    <property type="entry name" value="TLDc_dom"/>
</dbReference>
<evidence type="ECO:0000256" key="1">
    <source>
        <dbReference type="ARBA" id="ARBA00004370"/>
    </source>
</evidence>
<dbReference type="PANTHER" id="PTHR23354:SF131">
    <property type="entry name" value="MTOR-ASSOCIATED PROTEIN MEAK7"/>
    <property type="match status" value="1"/>
</dbReference>
<evidence type="ECO:0000256" key="5">
    <source>
        <dbReference type="ARBA" id="ARBA00023136"/>
    </source>
</evidence>
<evidence type="ECO:0000313" key="12">
    <source>
        <dbReference type="Proteomes" id="UP001107558"/>
    </source>
</evidence>
<comment type="subcellular location">
    <subcellularLocation>
        <location evidence="3">Cytoplasm</location>
    </subcellularLocation>
    <subcellularLocation>
        <location evidence="2">Lysosome</location>
    </subcellularLocation>
    <subcellularLocation>
        <location evidence="1">Membrane</location>
    </subcellularLocation>
</comment>
<dbReference type="OrthoDB" id="289228at2759"/>
<evidence type="ECO:0000256" key="3">
    <source>
        <dbReference type="ARBA" id="ARBA00004496"/>
    </source>
</evidence>
<evidence type="ECO:0000259" key="10">
    <source>
        <dbReference type="PROSITE" id="PS51886"/>
    </source>
</evidence>
<dbReference type="GO" id="GO:0016020">
    <property type="term" value="C:membrane"/>
    <property type="evidence" value="ECO:0007669"/>
    <property type="project" value="UniProtKB-SubCell"/>
</dbReference>
<keyword evidence="12" id="KW-1185">Reference proteome</keyword>